<organism evidence="2 3">
    <name type="scientific">Engystomops pustulosus</name>
    <name type="common">Tungara frog</name>
    <name type="synonym">Physalaemus pustulosus</name>
    <dbReference type="NCBI Taxonomy" id="76066"/>
    <lineage>
        <taxon>Eukaryota</taxon>
        <taxon>Metazoa</taxon>
        <taxon>Chordata</taxon>
        <taxon>Craniata</taxon>
        <taxon>Vertebrata</taxon>
        <taxon>Euteleostomi</taxon>
        <taxon>Amphibia</taxon>
        <taxon>Batrachia</taxon>
        <taxon>Anura</taxon>
        <taxon>Neobatrachia</taxon>
        <taxon>Hyloidea</taxon>
        <taxon>Leptodactylidae</taxon>
        <taxon>Leiuperinae</taxon>
        <taxon>Engystomops</taxon>
    </lineage>
</organism>
<keyword evidence="1" id="KW-0732">Signal</keyword>
<dbReference type="Proteomes" id="UP000824782">
    <property type="component" value="Unassembled WGS sequence"/>
</dbReference>
<feature type="signal peptide" evidence="1">
    <location>
        <begin position="1"/>
        <end position="29"/>
    </location>
</feature>
<gene>
    <name evidence="2" type="ORF">GDO81_000497</name>
</gene>
<proteinExistence type="predicted"/>
<evidence type="ECO:0000256" key="1">
    <source>
        <dbReference type="SAM" id="SignalP"/>
    </source>
</evidence>
<keyword evidence="3" id="KW-1185">Reference proteome</keyword>
<dbReference type="AlphaFoldDB" id="A0AAV7D4Q1"/>
<comment type="caution">
    <text evidence="2">The sequence shown here is derived from an EMBL/GenBank/DDBJ whole genome shotgun (WGS) entry which is preliminary data.</text>
</comment>
<evidence type="ECO:0008006" key="4">
    <source>
        <dbReference type="Google" id="ProtNLM"/>
    </source>
</evidence>
<dbReference type="EMBL" id="WNYA01000001">
    <property type="protein sequence ID" value="KAG8592438.1"/>
    <property type="molecule type" value="Genomic_DNA"/>
</dbReference>
<evidence type="ECO:0000313" key="2">
    <source>
        <dbReference type="EMBL" id="KAG8592438.1"/>
    </source>
</evidence>
<name>A0AAV7D4Q1_ENGPU</name>
<reference evidence="2" key="1">
    <citation type="thesis" date="2020" institute="ProQuest LLC" country="789 East Eisenhower Parkway, Ann Arbor, MI, USA">
        <title>Comparative Genomics and Chromosome Evolution.</title>
        <authorList>
            <person name="Mudd A.B."/>
        </authorList>
    </citation>
    <scope>NUCLEOTIDE SEQUENCE</scope>
    <source>
        <strain evidence="2">237g6f4</strain>
        <tissue evidence="2">Blood</tissue>
    </source>
</reference>
<evidence type="ECO:0000313" key="3">
    <source>
        <dbReference type="Proteomes" id="UP000824782"/>
    </source>
</evidence>
<accession>A0AAV7D4Q1</accession>
<sequence>MGSICLGIRSLPCAPALCLLCLLHALVCSRICCDHYSAIPSSDSKSRFAICLSSAPALYQSPPVKLSPACRLCRTALIST</sequence>
<protein>
    <recommendedName>
        <fullName evidence="4">Secreted protein</fullName>
    </recommendedName>
</protein>
<feature type="chain" id="PRO_5043574544" description="Secreted protein" evidence="1">
    <location>
        <begin position="30"/>
        <end position="80"/>
    </location>
</feature>